<name>A0A2V2BNX2_9GAMM</name>
<protein>
    <submittedName>
        <fullName evidence="4">Anti-sigma factor</fullName>
    </submittedName>
    <submittedName>
        <fullName evidence="5">Anti-sigma-K factor RskA</fullName>
    </submittedName>
</protein>
<dbReference type="STRING" id="574096.HA38_06320"/>
<evidence type="ECO:0000259" key="3">
    <source>
        <dbReference type="Pfam" id="PF10099"/>
    </source>
</evidence>
<accession>A0A2V2BNX2</accession>
<evidence type="ECO:0000313" key="4">
    <source>
        <dbReference type="EMBL" id="MBW1256013.1"/>
    </source>
</evidence>
<dbReference type="InterPro" id="IPR018764">
    <property type="entry name" value="RskA_C"/>
</dbReference>
<feature type="domain" description="Anti-sigma K factor RskA C-terminal" evidence="3">
    <location>
        <begin position="90"/>
        <end position="209"/>
    </location>
</feature>
<dbReference type="EMBL" id="QGHF01000001">
    <property type="protein sequence ID" value="PWL00793.1"/>
    <property type="molecule type" value="Genomic_DNA"/>
</dbReference>
<dbReference type="EMBL" id="JAHVXZ010000001">
    <property type="protein sequence ID" value="MBW1256013.1"/>
    <property type="molecule type" value="Genomic_DNA"/>
</dbReference>
<dbReference type="Pfam" id="PF10099">
    <property type="entry name" value="RskA_C"/>
    <property type="match status" value="1"/>
</dbReference>
<dbReference type="Proteomes" id="UP001197236">
    <property type="component" value="Unassembled WGS sequence"/>
</dbReference>
<sequence>MNKQHQRDDALSAEYALGTLRGGARLRFQKRLQTEPGLAEQVANWQNLLSGLDLHVMPQVPPAYVWKKIALSLPARKRPRAARAYIGWMVAAALAALTLVSYQAIKAPEFTPLTVMNDAQHQGQWVVSADKTLTQLRVTPLQPATVAANNSLQLWLIPAGHQPVSLGLLHARDTTELKLAGRDAVKNGVIAISLEPEGGSPTGQPTGPVLYSGKI</sequence>
<dbReference type="InterPro" id="IPR051474">
    <property type="entry name" value="Anti-sigma-K/W_factor"/>
</dbReference>
<dbReference type="PANTHER" id="PTHR37461:SF1">
    <property type="entry name" value="ANTI-SIGMA-K FACTOR RSKA"/>
    <property type="match status" value="1"/>
</dbReference>
<dbReference type="OrthoDB" id="5298046at2"/>
<keyword evidence="2" id="KW-1133">Transmembrane helix</keyword>
<proteinExistence type="predicted"/>
<comment type="caution">
    <text evidence="5">The sequence shown here is derived from an EMBL/GenBank/DDBJ whole genome shotgun (WGS) entry which is preliminary data.</text>
</comment>
<evidence type="ECO:0000256" key="1">
    <source>
        <dbReference type="SAM" id="MobiDB-lite"/>
    </source>
</evidence>
<dbReference type="Proteomes" id="UP000245981">
    <property type="component" value="Unassembled WGS sequence"/>
</dbReference>
<reference evidence="5 6" key="1">
    <citation type="submission" date="2018-05" db="EMBL/GenBank/DDBJ databases">
        <title>Genomic Encyclopedia of Type Strains, Phase IV (KMG-V): Genome sequencing to study the core and pangenomes of soil and plant-associated prokaryotes.</title>
        <authorList>
            <person name="Whitman W."/>
        </authorList>
    </citation>
    <scope>NUCLEOTIDE SEQUENCE [LARGE SCALE GENOMIC DNA]</scope>
    <source>
        <strain evidence="5 6">PNA 200-10</strain>
    </source>
</reference>
<dbReference type="GO" id="GO:0016989">
    <property type="term" value="F:sigma factor antagonist activity"/>
    <property type="evidence" value="ECO:0007669"/>
    <property type="project" value="TreeGrafter"/>
</dbReference>
<dbReference type="AlphaFoldDB" id="A0A2V2BNX2"/>
<feature type="transmembrane region" description="Helical" evidence="2">
    <location>
        <begin position="85"/>
        <end position="105"/>
    </location>
</feature>
<keyword evidence="2" id="KW-0472">Membrane</keyword>
<evidence type="ECO:0000313" key="7">
    <source>
        <dbReference type="Proteomes" id="UP001197236"/>
    </source>
</evidence>
<dbReference type="RefSeq" id="WP_063879669.1">
    <property type="nucleotide sequence ID" value="NZ_CP126314.1"/>
</dbReference>
<evidence type="ECO:0000313" key="5">
    <source>
        <dbReference type="EMBL" id="PWL00793.1"/>
    </source>
</evidence>
<keyword evidence="2" id="KW-0812">Transmembrane</keyword>
<evidence type="ECO:0000313" key="6">
    <source>
        <dbReference type="Proteomes" id="UP000245981"/>
    </source>
</evidence>
<evidence type="ECO:0000256" key="2">
    <source>
        <dbReference type="SAM" id="Phobius"/>
    </source>
</evidence>
<feature type="region of interest" description="Disordered" evidence="1">
    <location>
        <begin position="196"/>
        <end position="215"/>
    </location>
</feature>
<keyword evidence="7" id="KW-1185">Reference proteome</keyword>
<dbReference type="GO" id="GO:0005886">
    <property type="term" value="C:plasma membrane"/>
    <property type="evidence" value="ECO:0007669"/>
    <property type="project" value="InterPro"/>
</dbReference>
<reference evidence="4 7" key="2">
    <citation type="submission" date="2021-07" db="EMBL/GenBank/DDBJ databases">
        <title>A novel phosphonate cluster across the Pantoea species complex is important for pathogenicity in onion.</title>
        <authorList>
            <person name="Zhao M."/>
            <person name="Stice S."/>
            <person name="Shin G.Y."/>
            <person name="Coutinho T."/>
            <person name="Gitaitis R."/>
            <person name="Kvitko B."/>
            <person name="Dutta B."/>
        </authorList>
    </citation>
    <scope>NUCLEOTIDE SEQUENCE [LARGE SCALE GENOMIC DNA]</scope>
    <source>
        <strain evidence="4 7">BD 382</strain>
    </source>
</reference>
<gene>
    <name evidence="5" type="ORF">C7431_101605</name>
    <name evidence="4" type="ORF">KYI95_02135</name>
</gene>
<dbReference type="GO" id="GO:0006417">
    <property type="term" value="P:regulation of translation"/>
    <property type="evidence" value="ECO:0007669"/>
    <property type="project" value="TreeGrafter"/>
</dbReference>
<dbReference type="PANTHER" id="PTHR37461">
    <property type="entry name" value="ANTI-SIGMA-K FACTOR RSKA"/>
    <property type="match status" value="1"/>
</dbReference>
<organism evidence="5 6">
    <name type="scientific">Pantoea allii</name>
    <dbReference type="NCBI Taxonomy" id="574096"/>
    <lineage>
        <taxon>Bacteria</taxon>
        <taxon>Pseudomonadati</taxon>
        <taxon>Pseudomonadota</taxon>
        <taxon>Gammaproteobacteria</taxon>
        <taxon>Enterobacterales</taxon>
        <taxon>Erwiniaceae</taxon>
        <taxon>Pantoea</taxon>
    </lineage>
</organism>